<dbReference type="GO" id="GO:0019509">
    <property type="term" value="P:L-methionine salvage from methylthioadenosine"/>
    <property type="evidence" value="ECO:0007669"/>
    <property type="project" value="UniProtKB-UniRule"/>
</dbReference>
<feature type="binding site" evidence="11">
    <location>
        <position position="120"/>
    </location>
    <ligand>
        <name>Fe(2+)</name>
        <dbReference type="ChEBI" id="CHEBI:29033"/>
        <note>for iron-dependent acireductone dioxygenase activity</note>
    </ligand>
</feature>
<evidence type="ECO:0000256" key="7">
    <source>
        <dbReference type="ARBA" id="ARBA00023002"/>
    </source>
</evidence>
<dbReference type="Pfam" id="PF03079">
    <property type="entry name" value="ARD"/>
    <property type="match status" value="1"/>
</dbReference>
<dbReference type="GO" id="GO:0005737">
    <property type="term" value="C:cytoplasm"/>
    <property type="evidence" value="ECO:0007669"/>
    <property type="project" value="UniProtKB-SubCell"/>
</dbReference>
<keyword evidence="8 11" id="KW-0408">Iron</keyword>
<dbReference type="EMBL" id="HE806316">
    <property type="protein sequence ID" value="CCH58277.1"/>
    <property type="molecule type" value="Genomic_DNA"/>
</dbReference>
<dbReference type="PANTHER" id="PTHR23418">
    <property type="entry name" value="ACIREDUCTONE DIOXYGENASE"/>
    <property type="match status" value="1"/>
</dbReference>
<dbReference type="SUPFAM" id="SSF51182">
    <property type="entry name" value="RmlC-like cupins"/>
    <property type="match status" value="1"/>
</dbReference>
<dbReference type="AlphaFoldDB" id="I2GVX5"/>
<dbReference type="PANTHER" id="PTHR23418:SF0">
    <property type="entry name" value="ACIREDUCTONE DIOXYGENASE"/>
    <property type="match status" value="1"/>
</dbReference>
<feature type="binding site" evidence="11">
    <location>
        <position position="126"/>
    </location>
    <ligand>
        <name>Fe(2+)</name>
        <dbReference type="ChEBI" id="CHEBI:29033"/>
        <note>for iron-dependent acireductone dioxygenase activity</note>
    </ligand>
</feature>
<feature type="binding site" evidence="11">
    <location>
        <position position="126"/>
    </location>
    <ligand>
        <name>Ni(2+)</name>
        <dbReference type="ChEBI" id="CHEBI:49786"/>
        <note>for nickel-dependent acireductone dioxygenase activity</note>
    </ligand>
</feature>
<keyword evidence="2 11" id="KW-0963">Cytoplasm</keyword>
<keyword evidence="10 11" id="KW-0539">Nucleus</keyword>
<keyword evidence="9 11" id="KW-0486">Methionine biosynthesis</keyword>
<comment type="catalytic activity">
    <reaction evidence="1 11">
        <text>1,2-dihydroxy-5-(methylsulfanyl)pent-1-en-3-one + O2 = 4-methylsulfanyl-2-oxobutanoate + formate + 2 H(+)</text>
        <dbReference type="Rhea" id="RHEA:24504"/>
        <dbReference type="ChEBI" id="CHEBI:15378"/>
        <dbReference type="ChEBI" id="CHEBI:15379"/>
        <dbReference type="ChEBI" id="CHEBI:15740"/>
        <dbReference type="ChEBI" id="CHEBI:16723"/>
        <dbReference type="ChEBI" id="CHEBI:49252"/>
        <dbReference type="EC" id="1.13.11.54"/>
    </reaction>
</comment>
<feature type="binding site" evidence="11">
    <location>
        <position position="165"/>
    </location>
    <ligand>
        <name>Ni(2+)</name>
        <dbReference type="ChEBI" id="CHEBI:49786"/>
        <note>for nickel-dependent acireductone dioxygenase activity</note>
    </ligand>
</feature>
<keyword evidence="5 11" id="KW-0479">Metal-binding</keyword>
<dbReference type="GO" id="GO:0016151">
    <property type="term" value="F:nickel cation binding"/>
    <property type="evidence" value="ECO:0007669"/>
    <property type="project" value="UniProtKB-UniRule"/>
</dbReference>
<evidence type="ECO:0000256" key="6">
    <source>
        <dbReference type="ARBA" id="ARBA00022964"/>
    </source>
</evidence>
<keyword evidence="3 11" id="KW-0533">Nickel</keyword>
<dbReference type="InterPro" id="IPR027496">
    <property type="entry name" value="ARD_euk"/>
</dbReference>
<dbReference type="GO" id="GO:0005634">
    <property type="term" value="C:nucleus"/>
    <property type="evidence" value="ECO:0007669"/>
    <property type="project" value="UniProtKB-SubCell"/>
</dbReference>
<dbReference type="GeneID" id="14493426"/>
<dbReference type="EC" id="1.13.11.54" evidence="11"/>
<comment type="subcellular location">
    <subcellularLocation>
        <location evidence="11">Cytoplasm</location>
    </subcellularLocation>
    <subcellularLocation>
        <location evidence="11">Nucleus</location>
    </subcellularLocation>
</comment>
<feature type="binding site" evidence="11">
    <location>
        <position position="122"/>
    </location>
    <ligand>
        <name>Fe(2+)</name>
        <dbReference type="ChEBI" id="CHEBI:29033"/>
        <note>for iron-dependent acireductone dioxygenase activity</note>
    </ligand>
</feature>
<gene>
    <name evidence="12" type="primary">TBLA0A04840</name>
    <name evidence="11" type="synonym">ADI1</name>
    <name evidence="12" type="ORF">TBLA_0A04840</name>
</gene>
<keyword evidence="6 11" id="KW-0223">Dioxygenase</keyword>
<feature type="binding site" evidence="11">
    <location>
        <position position="120"/>
    </location>
    <ligand>
        <name>Ni(2+)</name>
        <dbReference type="ChEBI" id="CHEBI:49786"/>
        <note>for nickel-dependent acireductone dioxygenase activity</note>
    </ligand>
</feature>
<comment type="catalytic activity">
    <reaction evidence="11">
        <text>1,2-dihydroxy-5-(methylsulfanyl)pent-1-en-3-one + O2 = 3-(methylsulfanyl)propanoate + CO + formate + 2 H(+)</text>
        <dbReference type="Rhea" id="RHEA:14161"/>
        <dbReference type="ChEBI" id="CHEBI:15378"/>
        <dbReference type="ChEBI" id="CHEBI:15379"/>
        <dbReference type="ChEBI" id="CHEBI:15740"/>
        <dbReference type="ChEBI" id="CHEBI:17245"/>
        <dbReference type="ChEBI" id="CHEBI:49016"/>
        <dbReference type="ChEBI" id="CHEBI:49252"/>
        <dbReference type="EC" id="1.13.11.53"/>
    </reaction>
</comment>
<dbReference type="EC" id="1.13.11.53" evidence="11"/>
<dbReference type="FunCoup" id="I2GVX5">
    <property type="interactions" value="302"/>
</dbReference>
<comment type="pathway">
    <text evidence="11">Amino-acid biosynthesis; L-methionine biosynthesis via salvage pathway; L-methionine from S-methyl-5-thio-alpha-D-ribose 1-phosphate: step 5/6.</text>
</comment>
<evidence type="ECO:0000256" key="5">
    <source>
        <dbReference type="ARBA" id="ARBA00022723"/>
    </source>
</evidence>
<dbReference type="GO" id="GO:0005506">
    <property type="term" value="F:iron ion binding"/>
    <property type="evidence" value="ECO:0007669"/>
    <property type="project" value="UniProtKB-UniRule"/>
</dbReference>
<dbReference type="STRING" id="1071380.I2GVX5"/>
<accession>I2GVX5</accession>
<dbReference type="InterPro" id="IPR004313">
    <property type="entry name" value="ARD"/>
</dbReference>
<dbReference type="RefSeq" id="XP_004177796.1">
    <property type="nucleotide sequence ID" value="XM_004177748.1"/>
</dbReference>
<name>I2GVX5_HENB6</name>
<sequence length="210" mass="24885">MSLLRVCSRVQLPVQHNLRFLAAGNSRLFYSVLSNSKIYFYDNDYSVDFREPHESGRKADVSDLKKIGVEYYHMPKLEDVNKFAKNRAYKNRDTIELNLKTFKNDEKALVSQLNIFFDEHLHEDEEIRYCLEGDGYFDFRSNKNDWIRCKVEKGDFLVVPAGIYHRFTLTSSNHIKALRLFKDQPKWLAIERTKGDLTPIRKQYLETFNL</sequence>
<feature type="binding site" evidence="11">
    <location>
        <position position="165"/>
    </location>
    <ligand>
        <name>Fe(2+)</name>
        <dbReference type="ChEBI" id="CHEBI:29033"/>
        <note>for iron-dependent acireductone dioxygenase activity</note>
    </ligand>
</feature>
<dbReference type="KEGG" id="tbl:TBLA_0A04840"/>
<dbReference type="Gene3D" id="2.60.120.10">
    <property type="entry name" value="Jelly Rolls"/>
    <property type="match status" value="1"/>
</dbReference>
<dbReference type="CDD" id="cd02232">
    <property type="entry name" value="cupin_ARD"/>
    <property type="match status" value="1"/>
</dbReference>
<dbReference type="HOGENOM" id="CLU_090154_0_1_1"/>
<evidence type="ECO:0000313" key="12">
    <source>
        <dbReference type="EMBL" id="CCH58277.1"/>
    </source>
</evidence>
<dbReference type="FunFam" id="2.60.120.10:FF:000099">
    <property type="entry name" value="1,2-dihydroxy-3-keto-5-methylthiopentene dioxygenase"/>
    <property type="match status" value="1"/>
</dbReference>
<keyword evidence="4 11" id="KW-0028">Amino-acid biosynthesis</keyword>
<feature type="binding site" evidence="11">
    <location>
        <position position="122"/>
    </location>
    <ligand>
        <name>Ni(2+)</name>
        <dbReference type="ChEBI" id="CHEBI:49786"/>
        <note>for nickel-dependent acireductone dioxygenase activity</note>
    </ligand>
</feature>
<dbReference type="OMA" id="NNYIKLM"/>
<evidence type="ECO:0000313" key="13">
    <source>
        <dbReference type="Proteomes" id="UP000002866"/>
    </source>
</evidence>
<keyword evidence="7 11" id="KW-0560">Oxidoreductase</keyword>
<reference evidence="12 13" key="1">
    <citation type="journal article" date="2011" name="Proc. Natl. Acad. Sci. U.S.A.">
        <title>Evolutionary erosion of yeast sex chromosomes by mating-type switching accidents.</title>
        <authorList>
            <person name="Gordon J.L."/>
            <person name="Armisen D."/>
            <person name="Proux-Wera E."/>
            <person name="Oheigeartaigh S.S."/>
            <person name="Byrne K.P."/>
            <person name="Wolfe K.H."/>
        </authorList>
    </citation>
    <scope>NUCLEOTIDE SEQUENCE [LARGE SCALE GENOMIC DNA]</scope>
    <source>
        <strain evidence="13">ATCC 34711 / CBS 6284 / DSM 70876 / NBRC 10599 / NRRL Y-10934 / UCD 77-7</strain>
    </source>
</reference>
<keyword evidence="13" id="KW-1185">Reference proteome</keyword>
<comment type="cofactor">
    <cofactor evidence="11">
        <name>Fe(2+)</name>
        <dbReference type="ChEBI" id="CHEBI:29033"/>
    </cofactor>
    <cofactor evidence="11">
        <name>Ni(2+)</name>
        <dbReference type="ChEBI" id="CHEBI:49786"/>
    </cofactor>
    <text evidence="11">Binds either 1 Fe or Ni cation per monomer. Iron-binding promotes an acireductone dioxygenase reaction producing 2-keto-4-methylthiobutyrate, while nickel-binding promotes an acireductone dioxygenase reaction producing 3-(methylsulfanyl)propanoate.</text>
</comment>
<dbReference type="eggNOG" id="KOG2107">
    <property type="taxonomic scope" value="Eukaryota"/>
</dbReference>
<comment type="function">
    <text evidence="11">Catalyzes 2 different reactions between oxygen and the acireductone 1,2-dihydroxy-3-keto-5-methylthiopentene (DHK-MTPene) depending upon the metal bound in the active site. Fe-containing acireductone dioxygenase (Fe-ARD) produces formate and 2-keto-4-methylthiobutyrate (KMTB), the alpha-ketoacid precursor of methionine in the methionine recycle pathway. Ni-containing acireductone dioxygenase (Ni-ARD) produces methylthiopropionate, carbon monoxide and formate, and does not lie on the methionine recycle pathway.</text>
</comment>
<evidence type="ECO:0000256" key="1">
    <source>
        <dbReference type="ARBA" id="ARBA00000428"/>
    </source>
</evidence>
<dbReference type="InterPro" id="IPR011051">
    <property type="entry name" value="RmlC_Cupin_sf"/>
</dbReference>
<dbReference type="InterPro" id="IPR014710">
    <property type="entry name" value="RmlC-like_jellyroll"/>
</dbReference>
<protein>
    <recommendedName>
        <fullName evidence="11">Acireductone dioxygenase</fullName>
    </recommendedName>
    <alternativeName>
        <fullName evidence="11">Acireductone dioxygenase (Fe(2+)-requiring)</fullName>
        <shortName evidence="11">ARD'</shortName>
        <shortName evidence="11">Fe-ARD</shortName>
        <ecNumber evidence="11">1.13.11.54</ecNumber>
    </alternativeName>
    <alternativeName>
        <fullName evidence="11">Acireductone dioxygenase (Ni(2+)-requiring)</fullName>
        <shortName evidence="11">ARD</shortName>
        <shortName evidence="11">Ni-ARD</shortName>
        <ecNumber evidence="11">1.13.11.53</ecNumber>
    </alternativeName>
</protein>
<dbReference type="Proteomes" id="UP000002866">
    <property type="component" value="Chromosome 1"/>
</dbReference>
<dbReference type="OrthoDB" id="1867259at2759"/>
<dbReference type="GO" id="GO:0010309">
    <property type="term" value="F:acireductone dioxygenase [iron(II)-requiring] activity"/>
    <property type="evidence" value="ECO:0007669"/>
    <property type="project" value="UniProtKB-UniRule"/>
</dbReference>
<evidence type="ECO:0000256" key="10">
    <source>
        <dbReference type="ARBA" id="ARBA00023242"/>
    </source>
</evidence>
<dbReference type="UniPathway" id="UPA00904">
    <property type="reaction ID" value="UER00878"/>
</dbReference>
<dbReference type="HAMAP" id="MF_03154">
    <property type="entry name" value="Salvage_MtnD_euk"/>
    <property type="match status" value="1"/>
</dbReference>
<evidence type="ECO:0000256" key="4">
    <source>
        <dbReference type="ARBA" id="ARBA00022605"/>
    </source>
</evidence>
<evidence type="ECO:0000256" key="8">
    <source>
        <dbReference type="ARBA" id="ARBA00023004"/>
    </source>
</evidence>
<evidence type="ECO:0000256" key="11">
    <source>
        <dbReference type="HAMAP-Rule" id="MF_03154"/>
    </source>
</evidence>
<comment type="similarity">
    <text evidence="11">Belongs to the acireductone dioxygenase (ARD) family.</text>
</comment>
<proteinExistence type="inferred from homology"/>
<dbReference type="GO" id="GO:0010308">
    <property type="term" value="F:acireductone dioxygenase (Ni2+-requiring) activity"/>
    <property type="evidence" value="ECO:0007669"/>
    <property type="project" value="UniProtKB-UniRule"/>
</dbReference>
<dbReference type="InParanoid" id="I2GVX5"/>
<organism evidence="12 13">
    <name type="scientific">Henningerozyma blattae (strain ATCC 34711 / CBS 6284 / DSM 70876 / NBRC 10599 / NRRL Y-10934 / UCD 77-7)</name>
    <name type="common">Yeast</name>
    <name type="synonym">Tetrapisispora blattae</name>
    <dbReference type="NCBI Taxonomy" id="1071380"/>
    <lineage>
        <taxon>Eukaryota</taxon>
        <taxon>Fungi</taxon>
        <taxon>Dikarya</taxon>
        <taxon>Ascomycota</taxon>
        <taxon>Saccharomycotina</taxon>
        <taxon>Saccharomycetes</taxon>
        <taxon>Saccharomycetales</taxon>
        <taxon>Saccharomycetaceae</taxon>
        <taxon>Henningerozyma</taxon>
    </lineage>
</organism>
<evidence type="ECO:0000256" key="9">
    <source>
        <dbReference type="ARBA" id="ARBA00023167"/>
    </source>
</evidence>
<evidence type="ECO:0000256" key="2">
    <source>
        <dbReference type="ARBA" id="ARBA00022490"/>
    </source>
</evidence>
<evidence type="ECO:0000256" key="3">
    <source>
        <dbReference type="ARBA" id="ARBA00022596"/>
    </source>
</evidence>